<accession>A0A4Y2K5H9</accession>
<evidence type="ECO:0000313" key="2">
    <source>
        <dbReference type="EMBL" id="GBM97189.1"/>
    </source>
</evidence>
<dbReference type="PANTHER" id="PTHR24559:SF444">
    <property type="entry name" value="REVERSE TRANSCRIPTASE DOMAIN-CONTAINING PROTEIN"/>
    <property type="match status" value="1"/>
</dbReference>
<proteinExistence type="predicted"/>
<feature type="domain" description="Reverse transcriptase" evidence="1">
    <location>
        <begin position="130"/>
        <end position="210"/>
    </location>
</feature>
<dbReference type="Gene3D" id="3.30.70.270">
    <property type="match status" value="1"/>
</dbReference>
<organism evidence="2 3">
    <name type="scientific">Araneus ventricosus</name>
    <name type="common">Orbweaver spider</name>
    <name type="synonym">Epeira ventricosa</name>
    <dbReference type="NCBI Taxonomy" id="182803"/>
    <lineage>
        <taxon>Eukaryota</taxon>
        <taxon>Metazoa</taxon>
        <taxon>Ecdysozoa</taxon>
        <taxon>Arthropoda</taxon>
        <taxon>Chelicerata</taxon>
        <taxon>Arachnida</taxon>
        <taxon>Araneae</taxon>
        <taxon>Araneomorphae</taxon>
        <taxon>Entelegynae</taxon>
        <taxon>Araneoidea</taxon>
        <taxon>Araneidae</taxon>
        <taxon>Araneus</taxon>
    </lineage>
</organism>
<dbReference type="Pfam" id="PF00078">
    <property type="entry name" value="RVT_1"/>
    <property type="match status" value="1"/>
</dbReference>
<dbReference type="InterPro" id="IPR053134">
    <property type="entry name" value="RNA-dir_DNA_polymerase"/>
</dbReference>
<dbReference type="GO" id="GO:0071897">
    <property type="term" value="P:DNA biosynthetic process"/>
    <property type="evidence" value="ECO:0007669"/>
    <property type="project" value="UniProtKB-ARBA"/>
</dbReference>
<dbReference type="InterPro" id="IPR043128">
    <property type="entry name" value="Rev_trsase/Diguanyl_cyclase"/>
</dbReference>
<protein>
    <submittedName>
        <fullName evidence="2">Transposon Ty3-I Gag-Pol polyprotein</fullName>
    </submittedName>
</protein>
<dbReference type="AlphaFoldDB" id="A0A4Y2K5H9"/>
<evidence type="ECO:0000259" key="1">
    <source>
        <dbReference type="Pfam" id="PF00078"/>
    </source>
</evidence>
<reference evidence="2 3" key="1">
    <citation type="journal article" date="2019" name="Sci. Rep.">
        <title>Orb-weaving spider Araneus ventricosus genome elucidates the spidroin gene catalogue.</title>
        <authorList>
            <person name="Kono N."/>
            <person name="Nakamura H."/>
            <person name="Ohtoshi R."/>
            <person name="Moran D.A.P."/>
            <person name="Shinohara A."/>
            <person name="Yoshida Y."/>
            <person name="Fujiwara M."/>
            <person name="Mori M."/>
            <person name="Tomita M."/>
            <person name="Arakawa K."/>
        </authorList>
    </citation>
    <scope>NUCLEOTIDE SEQUENCE [LARGE SCALE GENOMIC DNA]</scope>
</reference>
<dbReference type="InterPro" id="IPR043502">
    <property type="entry name" value="DNA/RNA_pol_sf"/>
</dbReference>
<dbReference type="CDD" id="cd01647">
    <property type="entry name" value="RT_LTR"/>
    <property type="match status" value="1"/>
</dbReference>
<evidence type="ECO:0000313" key="3">
    <source>
        <dbReference type="Proteomes" id="UP000499080"/>
    </source>
</evidence>
<dbReference type="SUPFAM" id="SSF56672">
    <property type="entry name" value="DNA/RNA polymerases"/>
    <property type="match status" value="1"/>
</dbReference>
<dbReference type="PANTHER" id="PTHR24559">
    <property type="entry name" value="TRANSPOSON TY3-I GAG-POL POLYPROTEIN"/>
    <property type="match status" value="1"/>
</dbReference>
<dbReference type="Gene3D" id="3.10.10.10">
    <property type="entry name" value="HIV Type 1 Reverse Transcriptase, subunit A, domain 1"/>
    <property type="match status" value="1"/>
</dbReference>
<gene>
    <name evidence="2" type="primary">TY3B-I_1144</name>
    <name evidence="2" type="ORF">AVEN_116150_1</name>
</gene>
<dbReference type="InterPro" id="IPR000477">
    <property type="entry name" value="RT_dom"/>
</dbReference>
<dbReference type="Proteomes" id="UP000499080">
    <property type="component" value="Unassembled WGS sequence"/>
</dbReference>
<keyword evidence="3" id="KW-1185">Reference proteome</keyword>
<name>A0A4Y2K5H9_ARAVE</name>
<sequence>LKNQQWFFNDNPRNKSAFAEHVNDQSKHPVHKLDVNLCTLHEEGRRLNPKQKDELVAVLKKYASVFEPGGEPTPYIEHRMSTGDSPPVSVPPYRLSPVKKELLKKELDKLLEENIIEECESLYAALVVLVPKPNGNIRLYIDYRGLIATTIADSYPLTRMDDLLHAAKHTPFMTSIDLKSGYHQISVCSSDRDKTAFVCPFGTFRFLRMPFWTENCSSHISKVN</sequence>
<comment type="caution">
    <text evidence="2">The sequence shown here is derived from an EMBL/GenBank/DDBJ whole genome shotgun (WGS) entry which is preliminary data.</text>
</comment>
<feature type="non-terminal residue" evidence="2">
    <location>
        <position position="1"/>
    </location>
</feature>
<dbReference type="EMBL" id="BGPR01270529">
    <property type="protein sequence ID" value="GBM97189.1"/>
    <property type="molecule type" value="Genomic_DNA"/>
</dbReference>